<gene>
    <name evidence="1" type="ORF">SAMN02745823_02536</name>
</gene>
<accession>A0A1M5YHN9</accession>
<dbReference type="AlphaFoldDB" id="A0A1M5YHN9"/>
<protein>
    <submittedName>
        <fullName evidence="1">Uncharacterized protein</fullName>
    </submittedName>
</protein>
<reference evidence="1 2" key="1">
    <citation type="submission" date="2016-11" db="EMBL/GenBank/DDBJ databases">
        <authorList>
            <person name="Jaros S."/>
            <person name="Januszkiewicz K."/>
            <person name="Wedrychowicz H."/>
        </authorList>
    </citation>
    <scope>NUCLEOTIDE SEQUENCE [LARGE SCALE GENOMIC DNA]</scope>
    <source>
        <strain evidence="1 2">DSM 10068</strain>
    </source>
</reference>
<dbReference type="RefSeq" id="WP_159435411.1">
    <property type="nucleotide sequence ID" value="NZ_FQXV01000008.1"/>
</dbReference>
<evidence type="ECO:0000313" key="1">
    <source>
        <dbReference type="EMBL" id="SHI11408.1"/>
    </source>
</evidence>
<organism evidence="1 2">
    <name type="scientific">Sporobacter termitidis DSM 10068</name>
    <dbReference type="NCBI Taxonomy" id="1123282"/>
    <lineage>
        <taxon>Bacteria</taxon>
        <taxon>Bacillati</taxon>
        <taxon>Bacillota</taxon>
        <taxon>Clostridia</taxon>
        <taxon>Eubacteriales</taxon>
        <taxon>Oscillospiraceae</taxon>
        <taxon>Sporobacter</taxon>
    </lineage>
</organism>
<name>A0A1M5YHN9_9FIRM</name>
<dbReference type="Proteomes" id="UP000183995">
    <property type="component" value="Unassembled WGS sequence"/>
</dbReference>
<dbReference type="EMBL" id="FQXV01000008">
    <property type="protein sequence ID" value="SHI11408.1"/>
    <property type="molecule type" value="Genomic_DNA"/>
</dbReference>
<sequence>MAVLRLDGAVVMKILERGNDVWIKRTKAGIVVLEVSVSKRQEIESS</sequence>
<proteinExistence type="predicted"/>
<keyword evidence="2" id="KW-1185">Reference proteome</keyword>
<evidence type="ECO:0000313" key="2">
    <source>
        <dbReference type="Proteomes" id="UP000183995"/>
    </source>
</evidence>